<dbReference type="Gene3D" id="2.170.260.10">
    <property type="entry name" value="paz domain"/>
    <property type="match status" value="1"/>
</dbReference>
<sequence length="1117" mass="125949">MAPRASPAQFKVTCTECITRKPQHRRTKECDRDPAINPWPKRSDDLKCDFCEKSHEPSECPKHKANKAEFNTCGQCGHGWHSKAECNLDANIPHLLEQYVPSKYIVAMKTQDRRQKHLQAQSSSSQQSAAGPSGNSASHVTQSSSGLNPDPREAQKRILDERREKKQKDRESWAESGLGITGFSSEAAQTGPLDIKANFYGVTMLDKNVDLRRYHVKFGTIDGRKVAKADVKRTLIAGMMLKHQPSAAYYATDYSLHIISVGRLYDDCSDVEGTIVDRSYDLTRRHDAPEGDAQQITISICYDGKVRMRELERYVKQENGDQRYLPDEDLKALNIVSWKSIYESDSFGRVGNKFYPNAKEYWIEHETGSSPKNVVVQGRLLYTIRTGFFTSMRPGVGQLLLNVNATATAFFPTILVETWIRNYLGGDLRYSKITTFLRGWRKSGLKGLKVTFNHDRISPPKKWQICDISHLTAKNQMFTPKVKDKEPSKSAISVWDHTRKAYGAISDKDAFCINVGSMTNAIWYPADLLTIVDWQVVSNNKDSNLTQSMVRTAERTPDVNQAIISKGALRTLGIIPTAERQHYEEFGLKISSHLTEIRQLRTLPQPRLEFGLNTKIACGLSSKPASWKIEKAQQNGFYHVEISYLTLHIIKIGNHVRQIRGQDVDHSIGFGDKLWPVLVKYGLMTRRAILENVPFAPFNSTNTQITASTRRANVDSALTSATIHLKENIYNEGNETPSLIVVLLPNRRKENQQTYADVKWWGDCKAGIPTVCVSWDGSSKVADGDQQTMGNIALKINFKLGNIGHRIADDARLGMQPGGTMIMGADVTHPGRCGDEGCPSMAGVVATCDSNYMHYLASARLQDSNTEFIAGLEGMVVERLKAYYKWSNSTLPANILFCRDGVSESQFGMVYKEEYPQIRKACEIFRDELREEVRDADWSPKITVLVVGKRHHARFFPWDPTATDNLRAGLVVDHTVVHLKQPSFYLQSHDCPLGTARTAHYVVIVNENRYRLKELEEITNKHCFTGSRATKGLSVCTPARYADILCDRLRCYMYPILNEGMSVSGNMLASMDENHLNRYRQSGTIWVGTEKDLSTEETKLLSGNPWQSNVNDTMFYL</sequence>
<reference evidence="4 5" key="1">
    <citation type="journal article" date="2014" name="Genome Announc.">
        <title>Draft genome sequence of Sclerotinia borealis, a psychrophilic plant pathogenic fungus.</title>
        <authorList>
            <person name="Mardanov A.V."/>
            <person name="Beletsky A.V."/>
            <person name="Kadnikov V.V."/>
            <person name="Ignatov A.N."/>
            <person name="Ravin N.V."/>
        </authorList>
    </citation>
    <scope>NUCLEOTIDE SEQUENCE [LARGE SCALE GENOMIC DNA]</scope>
    <source>
        <strain evidence="5">F-4157</strain>
    </source>
</reference>
<dbReference type="SUPFAM" id="SSF101690">
    <property type="entry name" value="PAZ domain"/>
    <property type="match status" value="1"/>
</dbReference>
<evidence type="ECO:0000313" key="5">
    <source>
        <dbReference type="Proteomes" id="UP000019487"/>
    </source>
</evidence>
<keyword evidence="5" id="KW-1185">Reference proteome</keyword>
<dbReference type="InterPro" id="IPR014811">
    <property type="entry name" value="ArgoL1"/>
</dbReference>
<protein>
    <submittedName>
        <fullName evidence="4">Uncharacterized protein</fullName>
    </submittedName>
</protein>
<dbReference type="Pfam" id="PF16486">
    <property type="entry name" value="ArgoN"/>
    <property type="match status" value="1"/>
</dbReference>
<dbReference type="STRING" id="1432307.W9C997"/>
<dbReference type="AlphaFoldDB" id="W9C997"/>
<dbReference type="InterPro" id="IPR032474">
    <property type="entry name" value="Argonaute_N"/>
</dbReference>
<dbReference type="EMBL" id="AYSA01000330">
    <property type="protein sequence ID" value="ESZ93307.1"/>
    <property type="molecule type" value="Genomic_DNA"/>
</dbReference>
<name>W9C997_SCLBF</name>
<dbReference type="SUPFAM" id="SSF53098">
    <property type="entry name" value="Ribonuclease H-like"/>
    <property type="match status" value="1"/>
</dbReference>
<dbReference type="Pfam" id="PF02170">
    <property type="entry name" value="PAZ"/>
    <property type="match status" value="1"/>
</dbReference>
<dbReference type="HOGENOM" id="CLU_004544_4_1_1"/>
<comment type="caution">
    <text evidence="4">The sequence shown here is derived from an EMBL/GenBank/DDBJ whole genome shotgun (WGS) entry which is preliminary data.</text>
</comment>
<dbReference type="PANTHER" id="PTHR22891">
    <property type="entry name" value="EUKARYOTIC TRANSLATION INITIATION FACTOR 2C"/>
    <property type="match status" value="1"/>
</dbReference>
<dbReference type="InterPro" id="IPR036397">
    <property type="entry name" value="RNaseH_sf"/>
</dbReference>
<dbReference type="SMART" id="SM00950">
    <property type="entry name" value="Piwi"/>
    <property type="match status" value="1"/>
</dbReference>
<organism evidence="4 5">
    <name type="scientific">Sclerotinia borealis (strain F-4128)</name>
    <dbReference type="NCBI Taxonomy" id="1432307"/>
    <lineage>
        <taxon>Eukaryota</taxon>
        <taxon>Fungi</taxon>
        <taxon>Dikarya</taxon>
        <taxon>Ascomycota</taxon>
        <taxon>Pezizomycotina</taxon>
        <taxon>Leotiomycetes</taxon>
        <taxon>Helotiales</taxon>
        <taxon>Sclerotiniaceae</taxon>
        <taxon>Sclerotinia</taxon>
    </lineage>
</organism>
<dbReference type="SMART" id="SM01163">
    <property type="entry name" value="DUF1785"/>
    <property type="match status" value="1"/>
</dbReference>
<evidence type="ECO:0000259" key="3">
    <source>
        <dbReference type="PROSITE" id="PS50822"/>
    </source>
</evidence>
<dbReference type="CDD" id="cd02846">
    <property type="entry name" value="PAZ_argonaute_like"/>
    <property type="match status" value="1"/>
</dbReference>
<dbReference type="Gene3D" id="3.30.420.10">
    <property type="entry name" value="Ribonuclease H-like superfamily/Ribonuclease H"/>
    <property type="match status" value="1"/>
</dbReference>
<dbReference type="Pfam" id="PF02171">
    <property type="entry name" value="Piwi"/>
    <property type="match status" value="1"/>
</dbReference>
<accession>W9C997</accession>
<evidence type="ECO:0000256" key="1">
    <source>
        <dbReference type="SAM" id="MobiDB-lite"/>
    </source>
</evidence>
<dbReference type="SMR" id="W9C997"/>
<dbReference type="PROSITE" id="PS50821">
    <property type="entry name" value="PAZ"/>
    <property type="match status" value="1"/>
</dbReference>
<dbReference type="Gene3D" id="3.40.50.2300">
    <property type="match status" value="1"/>
</dbReference>
<dbReference type="InterPro" id="IPR003165">
    <property type="entry name" value="Piwi"/>
</dbReference>
<dbReference type="OrthoDB" id="10252740at2759"/>
<gene>
    <name evidence="4" type="ORF">SBOR_6288</name>
</gene>
<dbReference type="PROSITE" id="PS50822">
    <property type="entry name" value="PIWI"/>
    <property type="match status" value="1"/>
</dbReference>
<dbReference type="InterPro" id="IPR036085">
    <property type="entry name" value="PAZ_dom_sf"/>
</dbReference>
<feature type="domain" description="PAZ" evidence="2">
    <location>
        <begin position="432"/>
        <end position="533"/>
    </location>
</feature>
<dbReference type="Pfam" id="PF08699">
    <property type="entry name" value="ArgoL1"/>
    <property type="match status" value="1"/>
</dbReference>
<feature type="region of interest" description="Disordered" evidence="1">
    <location>
        <begin position="111"/>
        <end position="153"/>
    </location>
</feature>
<dbReference type="InterPro" id="IPR003100">
    <property type="entry name" value="PAZ_dom"/>
</dbReference>
<dbReference type="InterPro" id="IPR012337">
    <property type="entry name" value="RNaseH-like_sf"/>
</dbReference>
<dbReference type="Proteomes" id="UP000019487">
    <property type="component" value="Unassembled WGS sequence"/>
</dbReference>
<dbReference type="GO" id="GO:0003723">
    <property type="term" value="F:RNA binding"/>
    <property type="evidence" value="ECO:0007669"/>
    <property type="project" value="InterPro"/>
</dbReference>
<evidence type="ECO:0000259" key="2">
    <source>
        <dbReference type="PROSITE" id="PS50821"/>
    </source>
</evidence>
<feature type="domain" description="Piwi" evidence="3">
    <location>
        <begin position="739"/>
        <end position="1054"/>
    </location>
</feature>
<evidence type="ECO:0000313" key="4">
    <source>
        <dbReference type="EMBL" id="ESZ93307.1"/>
    </source>
</evidence>
<feature type="compositionally biased region" description="Low complexity" evidence="1">
    <location>
        <begin position="119"/>
        <end position="138"/>
    </location>
</feature>
<proteinExistence type="predicted"/>